<keyword evidence="2" id="KW-1185">Reference proteome</keyword>
<evidence type="ECO:0000313" key="1">
    <source>
        <dbReference type="EMBL" id="MEL1250591.1"/>
    </source>
</evidence>
<sequence length="65" mass="7188">MDIRGESRAILLTKRERSMTAVNDEGIATVADRVAETARETLLQVPVPQAPSQGADLPWQRFVPQ</sequence>
<dbReference type="Proteomes" id="UP001497045">
    <property type="component" value="Unassembled WGS sequence"/>
</dbReference>
<gene>
    <name evidence="1" type="ORF">AAEO60_07905</name>
</gene>
<reference evidence="1 2" key="1">
    <citation type="submission" date="2024-04" db="EMBL/GenBank/DDBJ databases">
        <title>Aurantiacibacter sp. DGU6 16S ribosomal RNA gene Genome sequencing and assembly.</title>
        <authorList>
            <person name="Park S."/>
        </authorList>
    </citation>
    <scope>NUCLEOTIDE SEQUENCE [LARGE SCALE GENOMIC DNA]</scope>
    <source>
        <strain evidence="1 2">DGU6</strain>
    </source>
</reference>
<dbReference type="RefSeq" id="WP_341673108.1">
    <property type="nucleotide sequence ID" value="NZ_JBBYHV010000001.1"/>
</dbReference>
<protein>
    <submittedName>
        <fullName evidence="1">Uncharacterized protein</fullName>
    </submittedName>
</protein>
<dbReference type="EMBL" id="JBBYHV010000001">
    <property type="protein sequence ID" value="MEL1250591.1"/>
    <property type="molecule type" value="Genomic_DNA"/>
</dbReference>
<accession>A0ABU9IDU2</accession>
<comment type="caution">
    <text evidence="1">The sequence shown here is derived from an EMBL/GenBank/DDBJ whole genome shotgun (WGS) entry which is preliminary data.</text>
</comment>
<organism evidence="1 2">
    <name type="scientific">Aurantiacibacter gilvus</name>
    <dbReference type="NCBI Taxonomy" id="3139141"/>
    <lineage>
        <taxon>Bacteria</taxon>
        <taxon>Pseudomonadati</taxon>
        <taxon>Pseudomonadota</taxon>
        <taxon>Alphaproteobacteria</taxon>
        <taxon>Sphingomonadales</taxon>
        <taxon>Erythrobacteraceae</taxon>
        <taxon>Aurantiacibacter</taxon>
    </lineage>
</organism>
<name>A0ABU9IDU2_9SPHN</name>
<proteinExistence type="predicted"/>
<evidence type="ECO:0000313" key="2">
    <source>
        <dbReference type="Proteomes" id="UP001497045"/>
    </source>
</evidence>